<dbReference type="PANTHER" id="PTHR11188">
    <property type="entry name" value="ARRESTIN DOMAIN CONTAINING PROTEIN"/>
    <property type="match status" value="1"/>
</dbReference>
<comment type="caution">
    <text evidence="4">The sequence shown here is derived from an EMBL/GenBank/DDBJ whole genome shotgun (WGS) entry which is preliminary data.</text>
</comment>
<dbReference type="GO" id="GO:0005886">
    <property type="term" value="C:plasma membrane"/>
    <property type="evidence" value="ECO:0007669"/>
    <property type="project" value="TreeGrafter"/>
</dbReference>
<dbReference type="InterPro" id="IPR014756">
    <property type="entry name" value="Ig_E-set"/>
</dbReference>
<feature type="compositionally biased region" description="Low complexity" evidence="2">
    <location>
        <begin position="577"/>
        <end position="596"/>
    </location>
</feature>
<name>A0AAD9I8G5_9PEZI</name>
<feature type="region of interest" description="Disordered" evidence="2">
    <location>
        <begin position="217"/>
        <end position="278"/>
    </location>
</feature>
<dbReference type="PANTHER" id="PTHR11188:SF161">
    <property type="entry name" value="PH-RESPONSE REGULATOR PROTEIN PALF_RIM8"/>
    <property type="match status" value="1"/>
</dbReference>
<feature type="region of interest" description="Disordered" evidence="2">
    <location>
        <begin position="509"/>
        <end position="635"/>
    </location>
</feature>
<dbReference type="Proteomes" id="UP001217918">
    <property type="component" value="Unassembled WGS sequence"/>
</dbReference>
<evidence type="ECO:0000313" key="5">
    <source>
        <dbReference type="Proteomes" id="UP001217918"/>
    </source>
</evidence>
<feature type="compositionally biased region" description="Basic residues" evidence="2">
    <location>
        <begin position="231"/>
        <end position="240"/>
    </location>
</feature>
<comment type="similarity">
    <text evidence="1">Belongs to the arrestin family. PalF/RIM8 subfamily.</text>
</comment>
<dbReference type="EMBL" id="JAQQPM010000006">
    <property type="protein sequence ID" value="KAK2073088.1"/>
    <property type="molecule type" value="Genomic_DNA"/>
</dbReference>
<feature type="region of interest" description="Disordered" evidence="2">
    <location>
        <begin position="295"/>
        <end position="337"/>
    </location>
</feature>
<dbReference type="GO" id="GO:0005829">
    <property type="term" value="C:cytosol"/>
    <property type="evidence" value="ECO:0007669"/>
    <property type="project" value="TreeGrafter"/>
</dbReference>
<keyword evidence="5" id="KW-1185">Reference proteome</keyword>
<evidence type="ECO:0000256" key="2">
    <source>
        <dbReference type="SAM" id="MobiDB-lite"/>
    </source>
</evidence>
<evidence type="ECO:0000256" key="1">
    <source>
        <dbReference type="ARBA" id="ARBA00037950"/>
    </source>
</evidence>
<dbReference type="Pfam" id="PF02752">
    <property type="entry name" value="Arrestin_C"/>
    <property type="match status" value="1"/>
</dbReference>
<dbReference type="InterPro" id="IPR014752">
    <property type="entry name" value="Arrestin-like_C"/>
</dbReference>
<proteinExistence type="inferred from homology"/>
<dbReference type="InterPro" id="IPR050357">
    <property type="entry name" value="Arrestin_domain-protein"/>
</dbReference>
<evidence type="ECO:0000313" key="4">
    <source>
        <dbReference type="EMBL" id="KAK2073088.1"/>
    </source>
</evidence>
<sequence>MGPSPASNDPSSRSVINSSKTIAATALDGSPGSGKSSLFSRLNLPLRSRSARHVADFHVRSAEPHRKYAAGDHVRGAVVLTVVKSVRITHLTVALHGYVRVYRTPAAAAANDAVIRPAEPPSNAGNSRFRYFGNGHASLFQDEQVLSADGKLEPGKYEFGFDLIFPSRGLPSSIDFERGTISYMITATLTRPTTIAPTMCCEHKIYLVEQVDVGSVTPPRPRTIYLEPISKRSKRRKPHQKEKAGSGATDTLEQASDGDPTRAHETSTESSASEHREDNGHDVFHFVQNSPVHSDFRSISGDSALSGSTGWGKTRDESHGGQPSGSQASRHAPTVGSGSRTITAIIELVKGGCIPGDTLPVKISVQHIKSIKSMHGVIVTLCRQGRIDTAPPISSFKGLSADEIERLEKEELYPRSRTGLGGLSLTSTGSCSVYRKDLSQAFSPLIIDPGSLTANVTASVRVPENAFPTIKEVPGNMITFKYYLEVIVDLGDAAGLAYTRSSDQENIYDAEDDRPSVPPSSAAGPAAAGHAAPSAPTLEELGASTGAGPAEDKQELERRRLLEEASAPPEVPDDYDGGAVAGSSDAADAAGPSAPVLTEEDEYGSSFARATASGPLSVFPAPSGAAEEPLPRYER</sequence>
<dbReference type="GO" id="GO:0070086">
    <property type="term" value="P:ubiquitin-dependent endocytosis"/>
    <property type="evidence" value="ECO:0007669"/>
    <property type="project" value="TreeGrafter"/>
</dbReference>
<organism evidence="4 5">
    <name type="scientific">Phyllachora maydis</name>
    <dbReference type="NCBI Taxonomy" id="1825666"/>
    <lineage>
        <taxon>Eukaryota</taxon>
        <taxon>Fungi</taxon>
        <taxon>Dikarya</taxon>
        <taxon>Ascomycota</taxon>
        <taxon>Pezizomycotina</taxon>
        <taxon>Sordariomycetes</taxon>
        <taxon>Sordariomycetidae</taxon>
        <taxon>Phyllachorales</taxon>
        <taxon>Phyllachoraceae</taxon>
        <taxon>Phyllachora</taxon>
    </lineage>
</organism>
<dbReference type="GO" id="GO:0031625">
    <property type="term" value="F:ubiquitin protein ligase binding"/>
    <property type="evidence" value="ECO:0007669"/>
    <property type="project" value="TreeGrafter"/>
</dbReference>
<feature type="compositionally biased region" description="Basic and acidic residues" evidence="2">
    <location>
        <begin position="550"/>
        <end position="563"/>
    </location>
</feature>
<dbReference type="Gene3D" id="2.60.40.640">
    <property type="match status" value="1"/>
</dbReference>
<reference evidence="4" key="1">
    <citation type="journal article" date="2023" name="Mol. Plant Microbe Interact.">
        <title>Elucidating the Obligate Nature and Biological Capacity of an Invasive Fungal Corn Pathogen.</title>
        <authorList>
            <person name="MacCready J.S."/>
            <person name="Roggenkamp E.M."/>
            <person name="Gdanetz K."/>
            <person name="Chilvers M.I."/>
        </authorList>
    </citation>
    <scope>NUCLEOTIDE SEQUENCE</scope>
    <source>
        <strain evidence="4">PM02</strain>
    </source>
</reference>
<evidence type="ECO:0000259" key="3">
    <source>
        <dbReference type="SMART" id="SM01017"/>
    </source>
</evidence>
<feature type="compositionally biased region" description="Low complexity" evidence="2">
    <location>
        <begin position="519"/>
        <end position="536"/>
    </location>
</feature>
<dbReference type="SUPFAM" id="SSF81296">
    <property type="entry name" value="E set domains"/>
    <property type="match status" value="1"/>
</dbReference>
<protein>
    <recommendedName>
        <fullName evidence="3">Arrestin C-terminal-like domain-containing protein</fullName>
    </recommendedName>
</protein>
<feature type="domain" description="Arrestin C-terminal-like" evidence="3">
    <location>
        <begin position="338"/>
        <end position="506"/>
    </location>
</feature>
<accession>A0AAD9I8G5</accession>
<dbReference type="AlphaFoldDB" id="A0AAD9I8G5"/>
<gene>
    <name evidence="4" type="ORF">P8C59_007396</name>
</gene>
<dbReference type="InterPro" id="IPR011022">
    <property type="entry name" value="Arrestin_C-like"/>
</dbReference>
<dbReference type="SMART" id="SM01017">
    <property type="entry name" value="Arrestin_C"/>
    <property type="match status" value="1"/>
</dbReference>
<dbReference type="Pfam" id="PF00339">
    <property type="entry name" value="Arrestin_N"/>
    <property type="match status" value="1"/>
</dbReference>
<dbReference type="GO" id="GO:0030674">
    <property type="term" value="F:protein-macromolecule adaptor activity"/>
    <property type="evidence" value="ECO:0007669"/>
    <property type="project" value="TreeGrafter"/>
</dbReference>
<dbReference type="InterPro" id="IPR011021">
    <property type="entry name" value="Arrestin-like_N"/>
</dbReference>
<feature type="compositionally biased region" description="Basic and acidic residues" evidence="2">
    <location>
        <begin position="259"/>
        <end position="278"/>
    </location>
</feature>